<keyword evidence="3" id="KW-1185">Reference proteome</keyword>
<name>A0A1G7W281_9FLAO</name>
<dbReference type="Proteomes" id="UP000199492">
    <property type="component" value="Unassembled WGS sequence"/>
</dbReference>
<dbReference type="AlphaFoldDB" id="A0A1G7W281"/>
<gene>
    <name evidence="2" type="ORF">SAMN04489796_101207</name>
</gene>
<accession>A0A1G7W281</accession>
<evidence type="ECO:0008006" key="4">
    <source>
        <dbReference type="Google" id="ProtNLM"/>
    </source>
</evidence>
<reference evidence="3" key="1">
    <citation type="submission" date="2016-10" db="EMBL/GenBank/DDBJ databases">
        <authorList>
            <person name="Varghese N."/>
            <person name="Submissions S."/>
        </authorList>
    </citation>
    <scope>NUCLEOTIDE SEQUENCE [LARGE SCALE GENOMIC DNA]</scope>
    <source>
        <strain evidence="3">DSM 15363</strain>
    </source>
</reference>
<protein>
    <recommendedName>
        <fullName evidence="4">Lipoprotein</fullName>
    </recommendedName>
</protein>
<evidence type="ECO:0000313" key="2">
    <source>
        <dbReference type="EMBL" id="SDG65260.1"/>
    </source>
</evidence>
<keyword evidence="1" id="KW-0732">Signal</keyword>
<dbReference type="PROSITE" id="PS51257">
    <property type="entry name" value="PROKAR_LIPOPROTEIN"/>
    <property type="match status" value="1"/>
</dbReference>
<dbReference type="STRING" id="262004.SAMN04489796_101207"/>
<sequence>MKRFLIINLCILCLFTSCAIPTVKGLSEYDAKATAFSNPYFANTNTDYVYKAKIKAYNNDFGGILIIKKIKEKNHRIVFTTNFGNKIFDFELINNEMKTHFIMKELNRKIIINTLKRDFQTLTQEHNTINKAFTNNDGNTIYQSKTQKRFNHYLINQQSQQLTKIINTTHSKEKIIISFSNVKNTIAEHIKIEHKTAPIQIDLTYLNHKE</sequence>
<feature type="chain" id="PRO_5011683832" description="Lipoprotein" evidence="1">
    <location>
        <begin position="20"/>
        <end position="210"/>
    </location>
</feature>
<organism evidence="2 3">
    <name type="scientific">Winogradskyella thalassocola</name>
    <dbReference type="NCBI Taxonomy" id="262004"/>
    <lineage>
        <taxon>Bacteria</taxon>
        <taxon>Pseudomonadati</taxon>
        <taxon>Bacteroidota</taxon>
        <taxon>Flavobacteriia</taxon>
        <taxon>Flavobacteriales</taxon>
        <taxon>Flavobacteriaceae</taxon>
        <taxon>Winogradskyella</taxon>
    </lineage>
</organism>
<dbReference type="RefSeq" id="WP_092465730.1">
    <property type="nucleotide sequence ID" value="NZ_FNCZ01000001.1"/>
</dbReference>
<dbReference type="EMBL" id="FNCZ01000001">
    <property type="protein sequence ID" value="SDG65260.1"/>
    <property type="molecule type" value="Genomic_DNA"/>
</dbReference>
<feature type="signal peptide" evidence="1">
    <location>
        <begin position="1"/>
        <end position="19"/>
    </location>
</feature>
<evidence type="ECO:0000313" key="3">
    <source>
        <dbReference type="Proteomes" id="UP000199492"/>
    </source>
</evidence>
<evidence type="ECO:0000256" key="1">
    <source>
        <dbReference type="SAM" id="SignalP"/>
    </source>
</evidence>
<dbReference type="OrthoDB" id="1043955at2"/>
<proteinExistence type="predicted"/>